<reference evidence="10 11" key="1">
    <citation type="journal article" date="2016" name="Nat. Commun.">
        <title>Thousands of microbial genomes shed light on interconnected biogeochemical processes in an aquifer system.</title>
        <authorList>
            <person name="Anantharaman K."/>
            <person name="Brown C.T."/>
            <person name="Hug L.A."/>
            <person name="Sharon I."/>
            <person name="Castelle C.J."/>
            <person name="Probst A.J."/>
            <person name="Thomas B.C."/>
            <person name="Singh A."/>
            <person name="Wilkins M.J."/>
            <person name="Karaoz U."/>
            <person name="Brodie E.L."/>
            <person name="Williams K.H."/>
            <person name="Hubbard S.S."/>
            <person name="Banfield J.F."/>
        </authorList>
    </citation>
    <scope>NUCLEOTIDE SEQUENCE [LARGE SCALE GENOMIC DNA]</scope>
</reference>
<dbReference type="InterPro" id="IPR002316">
    <property type="entry name" value="Pro-tRNA-ligase_IIa"/>
</dbReference>
<dbReference type="HAMAP" id="MF_01571">
    <property type="entry name" value="Pro_tRNA_synth_type3"/>
    <property type="match status" value="1"/>
</dbReference>
<comment type="subcellular location">
    <subcellularLocation>
        <location evidence="8">Cytoplasm</location>
    </subcellularLocation>
</comment>
<dbReference type="InterPro" id="IPR033721">
    <property type="entry name" value="ProRS_core_arch_euk"/>
</dbReference>
<dbReference type="GO" id="GO:0017101">
    <property type="term" value="C:aminoacyl-tRNA synthetase multienzyme complex"/>
    <property type="evidence" value="ECO:0007669"/>
    <property type="project" value="TreeGrafter"/>
</dbReference>
<dbReference type="Gene3D" id="3.40.50.800">
    <property type="entry name" value="Anticodon-binding domain"/>
    <property type="match status" value="1"/>
</dbReference>
<comment type="similarity">
    <text evidence="7 8">Belongs to the class-II aminoacyl-tRNA synthetase family. ProS type 3 subfamily.</text>
</comment>
<evidence type="ECO:0000256" key="3">
    <source>
        <dbReference type="ARBA" id="ARBA00022840"/>
    </source>
</evidence>
<dbReference type="Gene3D" id="3.30.930.10">
    <property type="entry name" value="Bira Bifunctional Protein, Domain 2"/>
    <property type="match status" value="1"/>
</dbReference>
<dbReference type="Proteomes" id="UP000177817">
    <property type="component" value="Unassembled WGS sequence"/>
</dbReference>
<comment type="function">
    <text evidence="8">Catalyzes the attachment of proline to tRNA(Pro) in a two-step reaction: proline is first activated by ATP to form Pro-AMP and then transferred to the acceptor end of tRNA(Pro).</text>
</comment>
<dbReference type="CDD" id="cd00778">
    <property type="entry name" value="ProRS_core_arch_euk"/>
    <property type="match status" value="1"/>
</dbReference>
<dbReference type="InterPro" id="IPR017449">
    <property type="entry name" value="Pro-tRNA_synth_II"/>
</dbReference>
<evidence type="ECO:0000256" key="1">
    <source>
        <dbReference type="ARBA" id="ARBA00022598"/>
    </source>
</evidence>
<accession>A0A1G2BNK3</accession>
<dbReference type="SUPFAM" id="SSF64586">
    <property type="entry name" value="C-terminal domain of ProRS"/>
    <property type="match status" value="1"/>
</dbReference>
<keyword evidence="2 8" id="KW-0547">Nucleotide-binding</keyword>
<dbReference type="InterPro" id="IPR004499">
    <property type="entry name" value="Pro-tRNA-ligase_IIa_arc-type"/>
</dbReference>
<dbReference type="PROSITE" id="PS50862">
    <property type="entry name" value="AA_TRNA_LIGASE_II"/>
    <property type="match status" value="1"/>
</dbReference>
<dbReference type="InterPro" id="IPR002314">
    <property type="entry name" value="aa-tRNA-synt_IIb"/>
</dbReference>
<dbReference type="InterPro" id="IPR045864">
    <property type="entry name" value="aa-tRNA-synth_II/BPL/LPL"/>
</dbReference>
<keyword evidence="8" id="KW-0963">Cytoplasm</keyword>
<name>A0A1G2BNK3_9BACT</name>
<protein>
    <recommendedName>
        <fullName evidence="8">Proline--tRNA ligase</fullName>
        <ecNumber evidence="8">6.1.1.15</ecNumber>
    </recommendedName>
    <alternativeName>
        <fullName evidence="8">Prolyl-tRNA synthetase</fullName>
        <shortName evidence="8">ProRS</shortName>
    </alternativeName>
</protein>
<evidence type="ECO:0000256" key="2">
    <source>
        <dbReference type="ARBA" id="ARBA00022741"/>
    </source>
</evidence>
<dbReference type="GO" id="GO:0005524">
    <property type="term" value="F:ATP binding"/>
    <property type="evidence" value="ECO:0007669"/>
    <property type="project" value="UniProtKB-UniRule"/>
</dbReference>
<dbReference type="InterPro" id="IPR004154">
    <property type="entry name" value="Anticodon-bd"/>
</dbReference>
<dbReference type="Pfam" id="PF00587">
    <property type="entry name" value="tRNA-synt_2b"/>
    <property type="match status" value="1"/>
</dbReference>
<comment type="subunit">
    <text evidence="8">Homodimer.</text>
</comment>
<dbReference type="PANTHER" id="PTHR43382">
    <property type="entry name" value="PROLYL-TRNA SYNTHETASE"/>
    <property type="match status" value="1"/>
</dbReference>
<evidence type="ECO:0000256" key="5">
    <source>
        <dbReference type="ARBA" id="ARBA00023146"/>
    </source>
</evidence>
<feature type="domain" description="Aminoacyl-transfer RNA synthetases class-II family profile" evidence="9">
    <location>
        <begin position="37"/>
        <end position="284"/>
    </location>
</feature>
<dbReference type="GO" id="GO:0006433">
    <property type="term" value="P:prolyl-tRNA aminoacylation"/>
    <property type="evidence" value="ECO:0007669"/>
    <property type="project" value="UniProtKB-UniRule"/>
</dbReference>
<dbReference type="InterPro" id="IPR036621">
    <property type="entry name" value="Anticodon-bd_dom_sf"/>
</dbReference>
<comment type="catalytic activity">
    <reaction evidence="6 8">
        <text>tRNA(Pro) + L-proline + ATP = L-prolyl-tRNA(Pro) + AMP + diphosphate</text>
        <dbReference type="Rhea" id="RHEA:14305"/>
        <dbReference type="Rhea" id="RHEA-COMP:9700"/>
        <dbReference type="Rhea" id="RHEA-COMP:9702"/>
        <dbReference type="ChEBI" id="CHEBI:30616"/>
        <dbReference type="ChEBI" id="CHEBI:33019"/>
        <dbReference type="ChEBI" id="CHEBI:60039"/>
        <dbReference type="ChEBI" id="CHEBI:78442"/>
        <dbReference type="ChEBI" id="CHEBI:78532"/>
        <dbReference type="ChEBI" id="CHEBI:456215"/>
        <dbReference type="EC" id="6.1.1.15"/>
    </reaction>
</comment>
<gene>
    <name evidence="8" type="primary">proS</name>
    <name evidence="10" type="ORF">A2677_03145</name>
</gene>
<dbReference type="FunFam" id="3.30.930.10:FF:000023">
    <property type="entry name" value="Proline--tRNA ligase"/>
    <property type="match status" value="1"/>
</dbReference>
<dbReference type="AlphaFoldDB" id="A0A1G2BNK3"/>
<evidence type="ECO:0000256" key="7">
    <source>
        <dbReference type="ARBA" id="ARBA00060806"/>
    </source>
</evidence>
<dbReference type="PRINTS" id="PR01046">
    <property type="entry name" value="TRNASYNTHPRO"/>
</dbReference>
<evidence type="ECO:0000313" key="11">
    <source>
        <dbReference type="Proteomes" id="UP000177817"/>
    </source>
</evidence>
<dbReference type="Gene3D" id="3.30.110.30">
    <property type="entry name" value="C-terminal domain of ProRS"/>
    <property type="match status" value="1"/>
</dbReference>
<evidence type="ECO:0000256" key="6">
    <source>
        <dbReference type="ARBA" id="ARBA00047671"/>
    </source>
</evidence>
<keyword evidence="3 8" id="KW-0067">ATP-binding</keyword>
<dbReference type="Pfam" id="PF03129">
    <property type="entry name" value="HGTP_anticodon"/>
    <property type="match status" value="1"/>
</dbReference>
<dbReference type="NCBIfam" id="TIGR00408">
    <property type="entry name" value="proS_fam_I"/>
    <property type="match status" value="1"/>
</dbReference>
<dbReference type="PANTHER" id="PTHR43382:SF2">
    <property type="entry name" value="BIFUNCTIONAL GLUTAMATE_PROLINE--TRNA LIGASE"/>
    <property type="match status" value="1"/>
</dbReference>
<evidence type="ECO:0000256" key="4">
    <source>
        <dbReference type="ARBA" id="ARBA00022917"/>
    </source>
</evidence>
<dbReference type="InterPro" id="IPR016061">
    <property type="entry name" value="Pro-tRNA_ligase_II_C"/>
</dbReference>
<keyword evidence="5 8" id="KW-0030">Aminoacyl-tRNA synthetase</keyword>
<keyword evidence="1 8" id="KW-0436">Ligase</keyword>
<dbReference type="GO" id="GO:0005737">
    <property type="term" value="C:cytoplasm"/>
    <property type="evidence" value="ECO:0007669"/>
    <property type="project" value="UniProtKB-SubCell"/>
</dbReference>
<dbReference type="InterPro" id="IPR006195">
    <property type="entry name" value="aa-tRNA-synth_II"/>
</dbReference>
<dbReference type="EC" id="6.1.1.15" evidence="8"/>
<keyword evidence="4 8" id="KW-0648">Protein biosynthesis</keyword>
<proteinExistence type="inferred from homology"/>
<sequence length="480" mass="53496">MAVDASRSITKQSKDFSQWYLDVIAAADLAEHSDVKGSMIIKPYGYAIWERMQRILDDRIKATGHQNAYFPLLIPESYLKKEKEHVKGFSPELAVVTHAGGEKLDEPLVVRPTSETIINEAFSRWIQSWRDLPMLINQWANVVRWELRPRLFLRTTEFLWQEGHTAHATEQEAEEEARRMLGEYRTFVEKTLAIPVVAGEKTEMERFAGAARTYTIEALMPDGKALQMGTSHNLGQNFAKVFGVKYLDKNNEEQFVWQTSWGVSTRMMGGLIMAHGDDGGLILPPAVAPVQVVVVTIGTNSAEKKKVTSTIAELCGELGKLGVRFTVDDRENETLGAKIYTWEKKGVPIRIEIGPKDVAVKKAQVKRRDAGVKEQLPLAGLGKKVEALLADVQVSLFEKAKARLEGKSVFAKTMDAFEAAIEEGKFAYVPWAGSTVDELRIKEKTKATVRCLPFEHGYSGGACIATGKKTNTIAVFGRSY</sequence>
<organism evidence="10 11">
    <name type="scientific">Candidatus Komeilibacteria bacterium RIFCSPHIGHO2_01_FULL_52_14</name>
    <dbReference type="NCBI Taxonomy" id="1798549"/>
    <lineage>
        <taxon>Bacteria</taxon>
        <taxon>Candidatus Komeiliibacteriota</taxon>
    </lineage>
</organism>
<evidence type="ECO:0000313" key="10">
    <source>
        <dbReference type="EMBL" id="OGY90691.1"/>
    </source>
</evidence>
<dbReference type="GO" id="GO:0004827">
    <property type="term" value="F:proline-tRNA ligase activity"/>
    <property type="evidence" value="ECO:0007669"/>
    <property type="project" value="UniProtKB-UniRule"/>
</dbReference>
<comment type="domain">
    <text evidence="8">Consists of three domains: the N-terminal catalytic domain, the anticodon-binding domain and the C-terminal extension.</text>
</comment>
<dbReference type="EMBL" id="MHKK01000001">
    <property type="protein sequence ID" value="OGY90691.1"/>
    <property type="molecule type" value="Genomic_DNA"/>
</dbReference>
<comment type="caution">
    <text evidence="10">The sequence shown here is derived from an EMBL/GenBank/DDBJ whole genome shotgun (WGS) entry which is preliminary data.</text>
</comment>
<dbReference type="SUPFAM" id="SSF55681">
    <property type="entry name" value="Class II aaRS and biotin synthetases"/>
    <property type="match status" value="1"/>
</dbReference>
<evidence type="ECO:0000259" key="9">
    <source>
        <dbReference type="PROSITE" id="PS50862"/>
    </source>
</evidence>
<dbReference type="Pfam" id="PF09180">
    <property type="entry name" value="ProRS-C_1"/>
    <property type="match status" value="1"/>
</dbReference>
<evidence type="ECO:0000256" key="8">
    <source>
        <dbReference type="HAMAP-Rule" id="MF_01571"/>
    </source>
</evidence>
<dbReference type="SUPFAM" id="SSF52954">
    <property type="entry name" value="Class II aaRS ABD-related"/>
    <property type="match status" value="1"/>
</dbReference>
<dbReference type="SMART" id="SM00946">
    <property type="entry name" value="ProRS-C_1"/>
    <property type="match status" value="1"/>
</dbReference>